<gene>
    <name evidence="1" type="ORF">P153DRAFT_116291</name>
</gene>
<proteinExistence type="predicted"/>
<evidence type="ECO:0000313" key="2">
    <source>
        <dbReference type="Proteomes" id="UP000799771"/>
    </source>
</evidence>
<organism evidence="1 2">
    <name type="scientific">Dothidotthia symphoricarpi CBS 119687</name>
    <dbReference type="NCBI Taxonomy" id="1392245"/>
    <lineage>
        <taxon>Eukaryota</taxon>
        <taxon>Fungi</taxon>
        <taxon>Dikarya</taxon>
        <taxon>Ascomycota</taxon>
        <taxon>Pezizomycotina</taxon>
        <taxon>Dothideomycetes</taxon>
        <taxon>Pleosporomycetidae</taxon>
        <taxon>Pleosporales</taxon>
        <taxon>Dothidotthiaceae</taxon>
        <taxon>Dothidotthia</taxon>
    </lineage>
</organism>
<protein>
    <submittedName>
        <fullName evidence="1">Uncharacterized protein</fullName>
    </submittedName>
</protein>
<dbReference type="RefSeq" id="XP_033519296.1">
    <property type="nucleotide sequence ID" value="XM_033661942.1"/>
</dbReference>
<name>A0A6A6A161_9PLEO</name>
<evidence type="ECO:0000313" key="1">
    <source>
        <dbReference type="EMBL" id="KAF2124903.1"/>
    </source>
</evidence>
<keyword evidence="2" id="KW-1185">Reference proteome</keyword>
<dbReference type="AlphaFoldDB" id="A0A6A6A161"/>
<dbReference type="GeneID" id="54402374"/>
<accession>A0A6A6A161</accession>
<sequence length="86" mass="9908">MLPQPIIFLTWLTPRQRKELVICNRQLFRGSQVVGILYILNLCLIPGNLRWETCKFCTFFDVTEAQGQCKRSVVFCGKLGCLTIRA</sequence>
<reference evidence="1" key="1">
    <citation type="journal article" date="2020" name="Stud. Mycol.">
        <title>101 Dothideomycetes genomes: a test case for predicting lifestyles and emergence of pathogens.</title>
        <authorList>
            <person name="Haridas S."/>
            <person name="Albert R."/>
            <person name="Binder M."/>
            <person name="Bloem J."/>
            <person name="Labutti K."/>
            <person name="Salamov A."/>
            <person name="Andreopoulos B."/>
            <person name="Baker S."/>
            <person name="Barry K."/>
            <person name="Bills G."/>
            <person name="Bluhm B."/>
            <person name="Cannon C."/>
            <person name="Castanera R."/>
            <person name="Culley D."/>
            <person name="Daum C."/>
            <person name="Ezra D."/>
            <person name="Gonzalez J."/>
            <person name="Henrissat B."/>
            <person name="Kuo A."/>
            <person name="Liang C."/>
            <person name="Lipzen A."/>
            <person name="Lutzoni F."/>
            <person name="Magnuson J."/>
            <person name="Mondo S."/>
            <person name="Nolan M."/>
            <person name="Ohm R."/>
            <person name="Pangilinan J."/>
            <person name="Park H.-J."/>
            <person name="Ramirez L."/>
            <person name="Alfaro M."/>
            <person name="Sun H."/>
            <person name="Tritt A."/>
            <person name="Yoshinaga Y."/>
            <person name="Zwiers L.-H."/>
            <person name="Turgeon B."/>
            <person name="Goodwin S."/>
            <person name="Spatafora J."/>
            <person name="Crous P."/>
            <person name="Grigoriev I."/>
        </authorList>
    </citation>
    <scope>NUCLEOTIDE SEQUENCE</scope>
    <source>
        <strain evidence="1">CBS 119687</strain>
    </source>
</reference>
<dbReference type="EMBL" id="ML977517">
    <property type="protein sequence ID" value="KAF2124903.1"/>
    <property type="molecule type" value="Genomic_DNA"/>
</dbReference>
<dbReference type="Proteomes" id="UP000799771">
    <property type="component" value="Unassembled WGS sequence"/>
</dbReference>